<feature type="compositionally biased region" description="Basic and acidic residues" evidence="1">
    <location>
        <begin position="273"/>
        <end position="290"/>
    </location>
</feature>
<dbReference type="Proteomes" id="UP000198372">
    <property type="component" value="Unassembled WGS sequence"/>
</dbReference>
<gene>
    <name evidence="2" type="ORF">BQ2448_3978</name>
</gene>
<feature type="compositionally biased region" description="Basic residues" evidence="1">
    <location>
        <begin position="132"/>
        <end position="143"/>
    </location>
</feature>
<feature type="region of interest" description="Disordered" evidence="1">
    <location>
        <begin position="219"/>
        <end position="359"/>
    </location>
</feature>
<dbReference type="OrthoDB" id="2535443at2759"/>
<dbReference type="EMBL" id="FMSP01000009">
    <property type="protein sequence ID" value="SCV72441.1"/>
    <property type="molecule type" value="Genomic_DNA"/>
</dbReference>
<feature type="compositionally biased region" description="Polar residues" evidence="1">
    <location>
        <begin position="259"/>
        <end position="272"/>
    </location>
</feature>
<evidence type="ECO:0000256" key="1">
    <source>
        <dbReference type="SAM" id="MobiDB-lite"/>
    </source>
</evidence>
<accession>A0A238FJV9</accession>
<reference evidence="2" key="1">
    <citation type="submission" date="2016-09" db="EMBL/GenBank/DDBJ databases">
        <authorList>
            <person name="Capua I."/>
            <person name="De Benedictis P."/>
            <person name="Joannis T."/>
            <person name="Lombin L.H."/>
            <person name="Cattoli G."/>
        </authorList>
    </citation>
    <scope>NUCLEOTIDE SEQUENCE [LARGE SCALE GENOMIC DNA]</scope>
</reference>
<name>A0A238FJV9_9BASI</name>
<organism evidence="2 3">
    <name type="scientific">Microbotryum intermedium</name>
    <dbReference type="NCBI Taxonomy" id="269621"/>
    <lineage>
        <taxon>Eukaryota</taxon>
        <taxon>Fungi</taxon>
        <taxon>Dikarya</taxon>
        <taxon>Basidiomycota</taxon>
        <taxon>Pucciniomycotina</taxon>
        <taxon>Microbotryomycetes</taxon>
        <taxon>Microbotryales</taxon>
        <taxon>Microbotryaceae</taxon>
        <taxon>Microbotryum</taxon>
    </lineage>
</organism>
<evidence type="ECO:0000313" key="3">
    <source>
        <dbReference type="Proteomes" id="UP000198372"/>
    </source>
</evidence>
<feature type="compositionally biased region" description="Polar residues" evidence="1">
    <location>
        <begin position="176"/>
        <end position="188"/>
    </location>
</feature>
<feature type="compositionally biased region" description="Basic and acidic residues" evidence="1">
    <location>
        <begin position="332"/>
        <end position="344"/>
    </location>
</feature>
<feature type="compositionally biased region" description="Low complexity" evidence="1">
    <location>
        <begin position="144"/>
        <end position="154"/>
    </location>
</feature>
<feature type="compositionally biased region" description="Polar residues" evidence="1">
    <location>
        <begin position="41"/>
        <end position="68"/>
    </location>
</feature>
<protein>
    <submittedName>
        <fullName evidence="2">BQ2448_3978 protein</fullName>
    </submittedName>
</protein>
<feature type="compositionally biased region" description="Polar residues" evidence="1">
    <location>
        <begin position="80"/>
        <end position="89"/>
    </location>
</feature>
<keyword evidence="3" id="KW-1185">Reference proteome</keyword>
<proteinExistence type="predicted"/>
<feature type="compositionally biased region" description="Polar residues" evidence="1">
    <location>
        <begin position="315"/>
        <end position="330"/>
    </location>
</feature>
<sequence>MDPSRALELVRDRDGTPAEALTSAPRRTRHTGAFAPPHLQGSRTINAKTSTKAAGTPSKNPAASTASSLPPFIERGAESQAGTSPQTATEPARFATPSKGVRGRFVPGNTEAAESCHKLASHDSFATPSKANLRRSSRPRPNRSSRSGATSSSGLTQPPDVRSSQNFDKQDLSRFSFKSITAQVSSSHGETDEPTPPTPDAAEVTTIEAAAAEVAISDAKSLSFGGDVGEGFTNDGDATNSPQGSPPGTYRSDEGFSDIAQSQPLRGTQESLASEHDEGEGRYDEEGKYSEDEDIFRNPLSPTPQEAGVERQAHRTMSSGAGSQMDSGSSAEYERDSKRPRVESQEDGTTLTLDPLCPTPAIFPGTSPYLDRARTRLRVMDEQNVGAEERSMTDERWRDKGQELAARAGELVNKVVELMVNKNARAEKHRNDMLTVKAALAREQVELNKSREGLLKWVNPVLTLSRGKGKKRQESPGIESAASAVDYGGVAMQADSQNA</sequence>
<evidence type="ECO:0000313" key="2">
    <source>
        <dbReference type="EMBL" id="SCV72441.1"/>
    </source>
</evidence>
<feature type="compositionally biased region" description="Low complexity" evidence="1">
    <location>
        <begin position="349"/>
        <end position="359"/>
    </location>
</feature>
<dbReference type="AlphaFoldDB" id="A0A238FJV9"/>
<feature type="region of interest" description="Disordered" evidence="1">
    <location>
        <begin position="1"/>
        <end position="206"/>
    </location>
</feature>